<evidence type="ECO:0000259" key="5">
    <source>
        <dbReference type="Pfam" id="PF09734"/>
    </source>
</evidence>
<dbReference type="EMBL" id="JARBDR010000919">
    <property type="protein sequence ID" value="KAJ8300887.1"/>
    <property type="molecule type" value="Genomic_DNA"/>
</dbReference>
<evidence type="ECO:0008006" key="9">
    <source>
        <dbReference type="Google" id="ProtNLM"/>
    </source>
</evidence>
<keyword evidence="3" id="KW-0804">Transcription</keyword>
<protein>
    <recommendedName>
        <fullName evidence="9">General transcription factor 3C polypeptide 5</fullName>
    </recommendedName>
</protein>
<keyword evidence="2" id="KW-0238">DNA-binding</keyword>
<accession>A0ABQ9EAH8</accession>
<dbReference type="PANTHER" id="PTHR13230:SF5">
    <property type="entry name" value="GENERAL TRANSCRIPTION FACTOR 3C POLYPEPTIDE 5"/>
    <property type="match status" value="1"/>
</dbReference>
<reference evidence="7 8" key="1">
    <citation type="submission" date="2022-12" db="EMBL/GenBank/DDBJ databases">
        <title>Chromosome-level genome of Tegillarca granosa.</title>
        <authorList>
            <person name="Kim J."/>
        </authorList>
    </citation>
    <scope>NUCLEOTIDE SEQUENCE [LARGE SCALE GENOMIC DNA]</scope>
    <source>
        <strain evidence="7">Teg-2019</strain>
        <tissue evidence="7">Adductor muscle</tissue>
    </source>
</reference>
<gene>
    <name evidence="7" type="ORF">KUTeg_022406</name>
</gene>
<comment type="caution">
    <text evidence="7">The sequence shown here is derived from an EMBL/GenBank/DDBJ whole genome shotgun (WGS) entry which is preliminary data.</text>
</comment>
<keyword evidence="8" id="KW-1185">Reference proteome</keyword>
<evidence type="ECO:0000313" key="7">
    <source>
        <dbReference type="EMBL" id="KAJ8300887.1"/>
    </source>
</evidence>
<dbReference type="Pfam" id="PF09734">
    <property type="entry name" value="Tau95"/>
    <property type="match status" value="1"/>
</dbReference>
<dbReference type="InterPro" id="IPR040454">
    <property type="entry name" value="TF_IIIC_Tfc1/Sfc1"/>
</dbReference>
<name>A0ABQ9EAH8_TEGGR</name>
<evidence type="ECO:0000256" key="3">
    <source>
        <dbReference type="ARBA" id="ARBA00023163"/>
    </source>
</evidence>
<evidence type="ECO:0000256" key="4">
    <source>
        <dbReference type="ARBA" id="ARBA00023242"/>
    </source>
</evidence>
<evidence type="ECO:0000313" key="8">
    <source>
        <dbReference type="Proteomes" id="UP001217089"/>
    </source>
</evidence>
<dbReference type="Gene3D" id="3.30.200.160">
    <property type="entry name" value="TFIIIC, subcomplex tauA, subunit Sfc1, barrel domain"/>
    <property type="match status" value="1"/>
</dbReference>
<dbReference type="Proteomes" id="UP001217089">
    <property type="component" value="Unassembled WGS sequence"/>
</dbReference>
<organism evidence="7 8">
    <name type="scientific">Tegillarca granosa</name>
    <name type="common">Malaysian cockle</name>
    <name type="synonym">Anadara granosa</name>
    <dbReference type="NCBI Taxonomy" id="220873"/>
    <lineage>
        <taxon>Eukaryota</taxon>
        <taxon>Metazoa</taxon>
        <taxon>Spiralia</taxon>
        <taxon>Lophotrochozoa</taxon>
        <taxon>Mollusca</taxon>
        <taxon>Bivalvia</taxon>
        <taxon>Autobranchia</taxon>
        <taxon>Pteriomorphia</taxon>
        <taxon>Arcoida</taxon>
        <taxon>Arcoidea</taxon>
        <taxon>Arcidae</taxon>
        <taxon>Tegillarca</taxon>
    </lineage>
</organism>
<dbReference type="InterPro" id="IPR042536">
    <property type="entry name" value="TFIIIC_tauA_Sfc1"/>
</dbReference>
<evidence type="ECO:0000259" key="6">
    <source>
        <dbReference type="Pfam" id="PF17682"/>
    </source>
</evidence>
<evidence type="ECO:0000256" key="1">
    <source>
        <dbReference type="ARBA" id="ARBA00004123"/>
    </source>
</evidence>
<dbReference type="PANTHER" id="PTHR13230">
    <property type="entry name" value="GENERAL TRANSCRIPTION FACTOR IIIC, POLYPEPTIDE 5"/>
    <property type="match status" value="1"/>
</dbReference>
<proteinExistence type="predicted"/>
<evidence type="ECO:0000256" key="2">
    <source>
        <dbReference type="ARBA" id="ARBA00023125"/>
    </source>
</evidence>
<sequence length="383" mass="44769">MDISRNNIPEVEHLQAKVICEMEKTREWTDSGDLVNADGADRKYLCVEHPAIIHNVDKALKTIGGTENVAKTYSEVNKRLALNWRPNDIFCKPAFAERCQTTSILLKICRRRRKGDDSGTSDQYQVEFLGDVEVSYRFQGMADFQFLPIVRKDSSELLETCTPYYTESLSKSHDQETGSSIPQYESILDKLNMNTMVDRNEFLSRDVPMYLPPMVFSRFDLPDKAYLFRPSVAHREGYVDPDIKRPQNLIGTVRQKRTVFTLRPVWSRIALNNHFTGRKDKLKFILPLCAYYYLTGPWRCLWVRFGYDPQKDPKAKIYQSVDFRKRQTSIGDPYVYTADKIPPCRQMYYQLCDLLVDEIQYMIKKNDGKRDIGRRREDLNTKI</sequence>
<feature type="domain" description="Transcription factor IIIC subunit Tfc1/Sfc1 triple barrel" evidence="6">
    <location>
        <begin position="46"/>
        <end position="146"/>
    </location>
</feature>
<dbReference type="InterPro" id="IPR019136">
    <property type="entry name" value="TF_IIIC_su-5_HTH"/>
</dbReference>
<dbReference type="InterPro" id="IPR041499">
    <property type="entry name" value="Tfc1/Sfc1_N"/>
</dbReference>
<comment type="subcellular location">
    <subcellularLocation>
        <location evidence="1">Nucleus</location>
    </subcellularLocation>
</comment>
<keyword evidence="4" id="KW-0539">Nucleus</keyword>
<feature type="domain" description="Transcription factor IIIC subunit 5 HTH" evidence="5">
    <location>
        <begin position="253"/>
        <end position="324"/>
    </location>
</feature>
<dbReference type="Pfam" id="PF17682">
    <property type="entry name" value="Tau95_N"/>
    <property type="match status" value="1"/>
</dbReference>